<organism evidence="1">
    <name type="scientific">Eutreptiella gymnastica</name>
    <dbReference type="NCBI Taxonomy" id="73025"/>
    <lineage>
        <taxon>Eukaryota</taxon>
        <taxon>Discoba</taxon>
        <taxon>Euglenozoa</taxon>
        <taxon>Euglenida</taxon>
        <taxon>Spirocuta</taxon>
        <taxon>Euglenophyceae</taxon>
        <taxon>Eutreptiales</taxon>
        <taxon>Eutreptiaceae</taxon>
        <taxon>Eutreptiella</taxon>
    </lineage>
</organism>
<dbReference type="AlphaFoldDB" id="A0A7S1IDV0"/>
<evidence type="ECO:0000313" key="1">
    <source>
        <dbReference type="EMBL" id="CAD9009412.1"/>
    </source>
</evidence>
<protein>
    <submittedName>
        <fullName evidence="1">Uncharacterized protein</fullName>
    </submittedName>
</protein>
<name>A0A7S1IDV0_9EUGL</name>
<reference evidence="1" key="1">
    <citation type="submission" date="2021-01" db="EMBL/GenBank/DDBJ databases">
        <authorList>
            <person name="Corre E."/>
            <person name="Pelletier E."/>
            <person name="Niang G."/>
            <person name="Scheremetjew M."/>
            <person name="Finn R."/>
            <person name="Kale V."/>
            <person name="Holt S."/>
            <person name="Cochrane G."/>
            <person name="Meng A."/>
            <person name="Brown T."/>
            <person name="Cohen L."/>
        </authorList>
    </citation>
    <scope>NUCLEOTIDE SEQUENCE</scope>
    <source>
        <strain evidence="1">NIES-381</strain>
    </source>
</reference>
<sequence length="114" mass="11551">MKTEVEELRAQLKGGGGGPRSGTVAAGPAAAVAAATVFGATGAGAAGGSFFIGRAKLSLKNCILQTSSYNTLPLAVTNPDWDGASLIINTWPVVDGDEPEEYEELDEAIKALTG</sequence>
<accession>A0A7S1IDV0</accession>
<proteinExistence type="predicted"/>
<dbReference type="EMBL" id="HBGA01055733">
    <property type="protein sequence ID" value="CAD9009412.1"/>
    <property type="molecule type" value="Transcribed_RNA"/>
</dbReference>
<gene>
    <name evidence="1" type="ORF">EGYM00392_LOCUS20507</name>
</gene>